<organism evidence="2 3">
    <name type="scientific">Ambispora leptoticha</name>
    <dbReference type="NCBI Taxonomy" id="144679"/>
    <lineage>
        <taxon>Eukaryota</taxon>
        <taxon>Fungi</taxon>
        <taxon>Fungi incertae sedis</taxon>
        <taxon>Mucoromycota</taxon>
        <taxon>Glomeromycotina</taxon>
        <taxon>Glomeromycetes</taxon>
        <taxon>Archaeosporales</taxon>
        <taxon>Ambisporaceae</taxon>
        <taxon>Ambispora</taxon>
    </lineage>
</organism>
<dbReference type="AlphaFoldDB" id="A0A9N9IJ41"/>
<keyword evidence="1" id="KW-1133">Transmembrane helix</keyword>
<keyword evidence="1" id="KW-0472">Membrane</keyword>
<evidence type="ECO:0000313" key="3">
    <source>
        <dbReference type="Proteomes" id="UP000789508"/>
    </source>
</evidence>
<dbReference type="EMBL" id="CAJVPS010033696">
    <property type="protein sequence ID" value="CAG8737730.1"/>
    <property type="molecule type" value="Genomic_DNA"/>
</dbReference>
<feature type="non-terminal residue" evidence="2">
    <location>
        <position position="1"/>
    </location>
</feature>
<name>A0A9N9IJ41_9GLOM</name>
<accession>A0A9N9IJ41</accession>
<proteinExistence type="predicted"/>
<feature type="transmembrane region" description="Helical" evidence="1">
    <location>
        <begin position="12"/>
        <end position="34"/>
    </location>
</feature>
<reference evidence="2" key="1">
    <citation type="submission" date="2021-06" db="EMBL/GenBank/DDBJ databases">
        <authorList>
            <person name="Kallberg Y."/>
            <person name="Tangrot J."/>
            <person name="Rosling A."/>
        </authorList>
    </citation>
    <scope>NUCLEOTIDE SEQUENCE</scope>
    <source>
        <strain evidence="2">FL130A</strain>
    </source>
</reference>
<keyword evidence="3" id="KW-1185">Reference proteome</keyword>
<evidence type="ECO:0000256" key="1">
    <source>
        <dbReference type="SAM" id="Phobius"/>
    </source>
</evidence>
<sequence length="41" mass="4417">PSSRPSGERKENGLSFLASIVFQIVIQSSSAFIWGSDSAIF</sequence>
<gene>
    <name evidence="2" type="ORF">ALEPTO_LOCUS12838</name>
</gene>
<keyword evidence="1" id="KW-0812">Transmembrane</keyword>
<protein>
    <submittedName>
        <fullName evidence="2">5997_t:CDS:1</fullName>
    </submittedName>
</protein>
<dbReference type="Proteomes" id="UP000789508">
    <property type="component" value="Unassembled WGS sequence"/>
</dbReference>
<comment type="caution">
    <text evidence="2">The sequence shown here is derived from an EMBL/GenBank/DDBJ whole genome shotgun (WGS) entry which is preliminary data.</text>
</comment>
<evidence type="ECO:0000313" key="2">
    <source>
        <dbReference type="EMBL" id="CAG8737730.1"/>
    </source>
</evidence>